<comment type="caution">
    <text evidence="2">The sequence shown here is derived from an EMBL/GenBank/DDBJ whole genome shotgun (WGS) entry which is preliminary data.</text>
</comment>
<keyword evidence="3" id="KW-1185">Reference proteome</keyword>
<evidence type="ECO:0000313" key="3">
    <source>
        <dbReference type="Proteomes" id="UP000784294"/>
    </source>
</evidence>
<accession>A0A3S5AUM8</accession>
<name>A0A3S5AUM8_9PLAT</name>
<feature type="compositionally biased region" description="Polar residues" evidence="1">
    <location>
        <begin position="123"/>
        <end position="132"/>
    </location>
</feature>
<evidence type="ECO:0000256" key="1">
    <source>
        <dbReference type="SAM" id="MobiDB-lite"/>
    </source>
</evidence>
<feature type="region of interest" description="Disordered" evidence="1">
    <location>
        <begin position="101"/>
        <end position="137"/>
    </location>
</feature>
<dbReference type="AlphaFoldDB" id="A0A3S5AUM8"/>
<dbReference type="Proteomes" id="UP000784294">
    <property type="component" value="Unassembled WGS sequence"/>
</dbReference>
<feature type="region of interest" description="Disordered" evidence="1">
    <location>
        <begin position="57"/>
        <end position="83"/>
    </location>
</feature>
<proteinExistence type="predicted"/>
<feature type="compositionally biased region" description="Low complexity" evidence="1">
    <location>
        <begin position="57"/>
        <end position="69"/>
    </location>
</feature>
<protein>
    <submittedName>
        <fullName evidence="2">Uncharacterized protein</fullName>
    </submittedName>
</protein>
<dbReference type="EMBL" id="CAAALY010098325">
    <property type="protein sequence ID" value="VEL28863.1"/>
    <property type="molecule type" value="Genomic_DNA"/>
</dbReference>
<organism evidence="2 3">
    <name type="scientific">Protopolystoma xenopodis</name>
    <dbReference type="NCBI Taxonomy" id="117903"/>
    <lineage>
        <taxon>Eukaryota</taxon>
        <taxon>Metazoa</taxon>
        <taxon>Spiralia</taxon>
        <taxon>Lophotrochozoa</taxon>
        <taxon>Platyhelminthes</taxon>
        <taxon>Monogenea</taxon>
        <taxon>Polyopisthocotylea</taxon>
        <taxon>Polystomatidea</taxon>
        <taxon>Polystomatidae</taxon>
        <taxon>Protopolystoma</taxon>
    </lineage>
</organism>
<sequence length="163" mass="17642">MDFIKTLCKSSRDLRKPPVDSSTSRRVVYTCDSEKQPSSTSKHSLVSIVASNASSTTSDQVVTTTVSKSEASGNSNRTGDRISGLVGTSIMASKIVSSTVSTSSLTLRPQGKRRRSSKDAESSAANEISSHVSGKPVLINDPDKERILKYQVCFLQQHFLKFP</sequence>
<gene>
    <name evidence="2" type="ORF">PXEA_LOCUS22303</name>
</gene>
<reference evidence="2" key="1">
    <citation type="submission" date="2018-11" db="EMBL/GenBank/DDBJ databases">
        <authorList>
            <consortium name="Pathogen Informatics"/>
        </authorList>
    </citation>
    <scope>NUCLEOTIDE SEQUENCE</scope>
</reference>
<evidence type="ECO:0000313" key="2">
    <source>
        <dbReference type="EMBL" id="VEL28863.1"/>
    </source>
</evidence>